<reference evidence="4 5" key="1">
    <citation type="journal article" date="2016" name="Int. J. Syst. Evol. Microbiol.">
        <title>Acidipila dinghuensis sp. nov., an acidobacterium isolated from forest soil.</title>
        <authorList>
            <person name="Jiang Y.W."/>
            <person name="Wang J."/>
            <person name="Chen M.H."/>
            <person name="Lv Y.Y."/>
            <person name="Qiu L.H."/>
        </authorList>
    </citation>
    <scope>NUCLEOTIDE SEQUENCE [LARGE SCALE GENOMIC DNA]</scope>
    <source>
        <strain evidence="4 5">DHOF10</strain>
    </source>
</reference>
<dbReference type="AlphaFoldDB" id="A0A4Q1SBW6"/>
<dbReference type="Proteomes" id="UP000290253">
    <property type="component" value="Unassembled WGS sequence"/>
</dbReference>
<sequence>MAFAQDAPSLAASRLNNVGVALMNQQFTEKALAKFEAAHTADTQTAIPVLNKGIALLYLQKLPEAETALEAAAKIDAKNPRAWYALALAHLDAGNPRQAIDDMQHVVTLDPKDADAHYFLGSFYLSLGDYAHARQEYEAAIERNPIHASAQFGLARALQRLGDTPGSREHLKRFQQLTQNKISSPLSAAYGEQGHYATVEDMLAPPVTPGAMIPVTLKPETIVQPQSNPGAGHAAGACLLPTKDSGRANLLVLGSGSQALRVFTPSASGYTELPAAQTGLTASGDAVACAVGDYDADGQPDLAIAFTDRVVLYHNTGNGHFEDATEKAGIRQLNRPAGVLFLDFDHDGDVDLLVTGAAKENSGPSVLWRNNGNSTFTEWTAPTGLAGTKTTAGATLSDINNDRAVDLLVAGEDAAPTIYLNQREGKFLPLPLYAEPALAASRGLAVFDFDKDGWMDVAVSHAGSPGLSLWRNNGGNAFERVPLPLKDATAAWGLTPIDIDNDGWMDLAAIVETSSGAELRVFRNRGPQGFEDVSDAVGASKLKLNNPRALIADDIDGDGAADLIVTQADGSVIALKNIGGNKNHSLRIALTGLADNKTAIGTKVEVFSNGQKQKFEITGGAGYLSQGATEILAGLGQSQQVDVVRLLWPTGVPQDEIDISAAKPLELKELDRRGSSCPVLFAWDGTKYQFVADVIGAAVVGHWVSPTATNQADPDEWIKVEGSQLKARNGYLSLRFGEPMEEINYIDQLRLVAIDHPEGTEVYPDERFLDESPFASGKAVAASAQTRPLAGAWDDHGHDVLPLLARRDHQYVRDFTNLSYAGYANMHTLTLDLGTWSPANPLRLFLHGYIEYFSASSMYAAWQAGLKPVSPYLEAQMPDGSWKRIIDDMGFPAGLPRTIVVDLTGKLPAGATKVRLTTNLQIYWDQALVDNGPSQSVPMRQTELPLGMAHLAFRGYPQQIEGATPGDLTYNYEKISQTGPFEWQRGPYTHYGSVTPLLAAADNRYVIFGSGEEIDAEFAASSLPPLPPHWKRDYFFYANGFVKDMDFYEAMPFSVAQLPFHEESSYPYPKSEHYPETPETLRYLLNWDDRFESGDRLQHFQFDYTPVKSEPDTQP</sequence>
<dbReference type="OrthoDB" id="98621at2"/>
<evidence type="ECO:0000256" key="1">
    <source>
        <dbReference type="ARBA" id="ARBA00022729"/>
    </source>
</evidence>
<name>A0A4Q1SBW6_9BACT</name>
<dbReference type="PANTHER" id="PTHR16026:SF0">
    <property type="entry name" value="CARTILAGE ACIDIC PROTEIN 1"/>
    <property type="match status" value="1"/>
</dbReference>
<dbReference type="SUPFAM" id="SSF69318">
    <property type="entry name" value="Integrin alpha N-terminal domain"/>
    <property type="match status" value="1"/>
</dbReference>
<dbReference type="InterPro" id="IPR028994">
    <property type="entry name" value="Integrin_alpha_N"/>
</dbReference>
<dbReference type="InterPro" id="IPR011717">
    <property type="entry name" value="TPR-4"/>
</dbReference>
<evidence type="ECO:0000256" key="2">
    <source>
        <dbReference type="PROSITE-ProRule" id="PRU00339"/>
    </source>
</evidence>
<dbReference type="Pfam" id="PF13517">
    <property type="entry name" value="FG-GAP_3"/>
    <property type="match status" value="3"/>
</dbReference>
<dbReference type="Pfam" id="PF07593">
    <property type="entry name" value="UnbV_ASPIC"/>
    <property type="match status" value="1"/>
</dbReference>
<dbReference type="SMART" id="SM00028">
    <property type="entry name" value="TPR"/>
    <property type="match status" value="5"/>
</dbReference>
<dbReference type="GO" id="GO:0042802">
    <property type="term" value="F:identical protein binding"/>
    <property type="evidence" value="ECO:0007669"/>
    <property type="project" value="InterPro"/>
</dbReference>
<dbReference type="PROSITE" id="PS50293">
    <property type="entry name" value="TPR_REGION"/>
    <property type="match status" value="1"/>
</dbReference>
<dbReference type="EMBL" id="SDMK01000003">
    <property type="protein sequence ID" value="RXS94626.1"/>
    <property type="molecule type" value="Genomic_DNA"/>
</dbReference>
<dbReference type="SUPFAM" id="SSF48452">
    <property type="entry name" value="TPR-like"/>
    <property type="match status" value="1"/>
</dbReference>
<dbReference type="Pfam" id="PF07721">
    <property type="entry name" value="TPR_4"/>
    <property type="match status" value="1"/>
</dbReference>
<keyword evidence="1" id="KW-0732">Signal</keyword>
<dbReference type="InterPro" id="IPR027039">
    <property type="entry name" value="Crtac1"/>
</dbReference>
<dbReference type="InterPro" id="IPR013517">
    <property type="entry name" value="FG-GAP"/>
</dbReference>
<dbReference type="Gene3D" id="2.130.10.130">
    <property type="entry name" value="Integrin alpha, N-terminal"/>
    <property type="match status" value="2"/>
</dbReference>
<gene>
    <name evidence="4" type="ORF">ESZ00_14535</name>
</gene>
<keyword evidence="2" id="KW-0802">TPR repeat</keyword>
<evidence type="ECO:0000259" key="3">
    <source>
        <dbReference type="Pfam" id="PF07593"/>
    </source>
</evidence>
<dbReference type="PANTHER" id="PTHR16026">
    <property type="entry name" value="CARTILAGE ACIDIC PROTEIN 1"/>
    <property type="match status" value="1"/>
</dbReference>
<dbReference type="Pfam" id="PF13432">
    <property type="entry name" value="TPR_16"/>
    <property type="match status" value="1"/>
</dbReference>
<dbReference type="PROSITE" id="PS50005">
    <property type="entry name" value="TPR"/>
    <property type="match status" value="2"/>
</dbReference>
<organism evidence="4 5">
    <name type="scientific">Silvibacterium dinghuense</name>
    <dbReference type="NCBI Taxonomy" id="1560006"/>
    <lineage>
        <taxon>Bacteria</taxon>
        <taxon>Pseudomonadati</taxon>
        <taxon>Acidobacteriota</taxon>
        <taxon>Terriglobia</taxon>
        <taxon>Terriglobales</taxon>
        <taxon>Acidobacteriaceae</taxon>
        <taxon>Silvibacterium</taxon>
    </lineage>
</organism>
<protein>
    <submittedName>
        <fullName evidence="4">Tetratricopeptide repeat protein</fullName>
    </submittedName>
</protein>
<evidence type="ECO:0000313" key="5">
    <source>
        <dbReference type="Proteomes" id="UP000290253"/>
    </source>
</evidence>
<evidence type="ECO:0000313" key="4">
    <source>
        <dbReference type="EMBL" id="RXS94626.1"/>
    </source>
</evidence>
<dbReference type="InterPro" id="IPR011519">
    <property type="entry name" value="UnbV_ASPIC"/>
</dbReference>
<proteinExistence type="predicted"/>
<keyword evidence="5" id="KW-1185">Reference proteome</keyword>
<dbReference type="InterPro" id="IPR019734">
    <property type="entry name" value="TPR_rpt"/>
</dbReference>
<accession>A0A4Q1SBW6</accession>
<dbReference type="Gene3D" id="1.25.40.10">
    <property type="entry name" value="Tetratricopeptide repeat domain"/>
    <property type="match status" value="1"/>
</dbReference>
<comment type="caution">
    <text evidence="4">The sequence shown here is derived from an EMBL/GenBank/DDBJ whole genome shotgun (WGS) entry which is preliminary data.</text>
</comment>
<feature type="repeat" description="TPR" evidence="2">
    <location>
        <begin position="114"/>
        <end position="147"/>
    </location>
</feature>
<feature type="repeat" description="TPR" evidence="2">
    <location>
        <begin position="80"/>
        <end position="113"/>
    </location>
</feature>
<feature type="domain" description="ASPIC/UnbV" evidence="3">
    <location>
        <begin position="599"/>
        <end position="656"/>
    </location>
</feature>
<dbReference type="InterPro" id="IPR011990">
    <property type="entry name" value="TPR-like_helical_dom_sf"/>
</dbReference>